<gene>
    <name evidence="4" type="ORF">AWC23_21455</name>
</gene>
<dbReference type="Pfam" id="PF00011">
    <property type="entry name" value="HSP20"/>
    <property type="match status" value="1"/>
</dbReference>
<evidence type="ECO:0000256" key="1">
    <source>
        <dbReference type="PROSITE-ProRule" id="PRU00285"/>
    </source>
</evidence>
<accession>A0AAJ3NLJ5</accession>
<comment type="caution">
    <text evidence="4">The sequence shown here is derived from an EMBL/GenBank/DDBJ whole genome shotgun (WGS) entry which is preliminary data.</text>
</comment>
<evidence type="ECO:0000256" key="2">
    <source>
        <dbReference type="RuleBase" id="RU003616"/>
    </source>
</evidence>
<dbReference type="RefSeq" id="WP_085257535.1">
    <property type="nucleotide sequence ID" value="NZ_AP022573.1"/>
</dbReference>
<proteinExistence type="inferred from homology"/>
<dbReference type="EMBL" id="LQPR01000055">
    <property type="protein sequence ID" value="ORW68012.1"/>
    <property type="molecule type" value="Genomic_DNA"/>
</dbReference>
<feature type="domain" description="SHSP" evidence="3">
    <location>
        <begin position="32"/>
        <end position="142"/>
    </location>
</feature>
<protein>
    <recommendedName>
        <fullName evidence="3">SHSP domain-containing protein</fullName>
    </recommendedName>
</protein>
<evidence type="ECO:0000313" key="4">
    <source>
        <dbReference type="EMBL" id="ORW68012.1"/>
    </source>
</evidence>
<evidence type="ECO:0000259" key="3">
    <source>
        <dbReference type="PROSITE" id="PS01031"/>
    </source>
</evidence>
<dbReference type="SUPFAM" id="SSF49764">
    <property type="entry name" value="HSP20-like chaperones"/>
    <property type="match status" value="1"/>
</dbReference>
<keyword evidence="5" id="KW-1185">Reference proteome</keyword>
<dbReference type="AlphaFoldDB" id="A0AAJ3NLJ5"/>
<organism evidence="4 5">
    <name type="scientific">Mycobacterium saskatchewanense</name>
    <dbReference type="NCBI Taxonomy" id="220927"/>
    <lineage>
        <taxon>Bacteria</taxon>
        <taxon>Bacillati</taxon>
        <taxon>Actinomycetota</taxon>
        <taxon>Actinomycetes</taxon>
        <taxon>Mycobacteriales</taxon>
        <taxon>Mycobacteriaceae</taxon>
        <taxon>Mycobacterium</taxon>
        <taxon>Mycobacterium simiae complex</taxon>
    </lineage>
</organism>
<reference evidence="4 5" key="1">
    <citation type="submission" date="2016-01" db="EMBL/GenBank/DDBJ databases">
        <title>The new phylogeny of the genus Mycobacterium.</title>
        <authorList>
            <person name="Tarcisio F."/>
            <person name="Conor M."/>
            <person name="Antonella G."/>
            <person name="Elisabetta G."/>
            <person name="Giulia F.S."/>
            <person name="Sara T."/>
            <person name="Anna F."/>
            <person name="Clotilde B."/>
            <person name="Roberto B."/>
            <person name="Veronica D.S."/>
            <person name="Fabio R."/>
            <person name="Monica P."/>
            <person name="Olivier J."/>
            <person name="Enrico T."/>
            <person name="Nicola S."/>
        </authorList>
    </citation>
    <scope>NUCLEOTIDE SEQUENCE [LARGE SCALE GENOMIC DNA]</scope>
    <source>
        <strain evidence="4 5">DSM 44616</strain>
    </source>
</reference>
<dbReference type="PANTHER" id="PTHR11527">
    <property type="entry name" value="HEAT-SHOCK PROTEIN 20 FAMILY MEMBER"/>
    <property type="match status" value="1"/>
</dbReference>
<dbReference type="InterPro" id="IPR031107">
    <property type="entry name" value="Small_HSP"/>
</dbReference>
<evidence type="ECO:0000313" key="5">
    <source>
        <dbReference type="Proteomes" id="UP000193387"/>
    </source>
</evidence>
<name>A0AAJ3NLJ5_9MYCO</name>
<dbReference type="Gene3D" id="2.60.40.790">
    <property type="match status" value="1"/>
</dbReference>
<dbReference type="CDD" id="cd06464">
    <property type="entry name" value="ACD_sHsps-like"/>
    <property type="match status" value="1"/>
</dbReference>
<comment type="similarity">
    <text evidence="1 2">Belongs to the small heat shock protein (HSP20) family.</text>
</comment>
<sequence>MTTLPATPKSHALLPEFSEFFAGFPSFAGLRPLFDTRLMRLEDEVVDGHYEVRAEIPGIDPAKDVDITVRNNQLTIKAERSEKKEFDGRSEFSYGSFVRTLTLPPGSDEDDIKATYDKGILTVSVGVSGPSAPEKHVEVASK</sequence>
<dbReference type="InterPro" id="IPR002068">
    <property type="entry name" value="A-crystallin/Hsp20_dom"/>
</dbReference>
<dbReference type="InterPro" id="IPR008978">
    <property type="entry name" value="HSP20-like_chaperone"/>
</dbReference>
<dbReference type="Proteomes" id="UP000193387">
    <property type="component" value="Unassembled WGS sequence"/>
</dbReference>
<dbReference type="PROSITE" id="PS01031">
    <property type="entry name" value="SHSP"/>
    <property type="match status" value="1"/>
</dbReference>